<dbReference type="EMBL" id="JBHMAG010000004">
    <property type="protein sequence ID" value="MFB9751146.1"/>
    <property type="molecule type" value="Genomic_DNA"/>
</dbReference>
<organism evidence="2 3">
    <name type="scientific">Paenibacillus hodogayensis</name>
    <dbReference type="NCBI Taxonomy" id="279208"/>
    <lineage>
        <taxon>Bacteria</taxon>
        <taxon>Bacillati</taxon>
        <taxon>Bacillota</taxon>
        <taxon>Bacilli</taxon>
        <taxon>Bacillales</taxon>
        <taxon>Paenibacillaceae</taxon>
        <taxon>Paenibacillus</taxon>
    </lineage>
</organism>
<protein>
    <recommendedName>
        <fullName evidence="4">DUF2680 domain-containing protein</fullName>
    </recommendedName>
</protein>
<sequence>MNPKQFIIVSTMALVISFSSMMQEHKAYAQSPGAPSLDRPSCSNALDEFHLALGVSSDEEVYDALYDGRSLADIADANQRDVQQLIDLQVAQLSEQLDRRYESGSLPAHQYEAHKAELRLMIADSVYGNL</sequence>
<evidence type="ECO:0000313" key="2">
    <source>
        <dbReference type="EMBL" id="MFB9751146.1"/>
    </source>
</evidence>
<evidence type="ECO:0008006" key="4">
    <source>
        <dbReference type="Google" id="ProtNLM"/>
    </source>
</evidence>
<dbReference type="Proteomes" id="UP001589619">
    <property type="component" value="Unassembled WGS sequence"/>
</dbReference>
<name>A0ABV5VT22_9BACL</name>
<feature type="chain" id="PRO_5045258701" description="DUF2680 domain-containing protein" evidence="1">
    <location>
        <begin position="23"/>
        <end position="130"/>
    </location>
</feature>
<proteinExistence type="predicted"/>
<keyword evidence="1" id="KW-0732">Signal</keyword>
<evidence type="ECO:0000313" key="3">
    <source>
        <dbReference type="Proteomes" id="UP001589619"/>
    </source>
</evidence>
<evidence type="ECO:0000256" key="1">
    <source>
        <dbReference type="SAM" id="SignalP"/>
    </source>
</evidence>
<gene>
    <name evidence="2" type="ORF">ACFFNY_06135</name>
</gene>
<dbReference type="RefSeq" id="WP_344906013.1">
    <property type="nucleotide sequence ID" value="NZ_BAAAYO010000002.1"/>
</dbReference>
<reference evidence="2 3" key="1">
    <citation type="submission" date="2024-09" db="EMBL/GenBank/DDBJ databases">
        <authorList>
            <person name="Sun Q."/>
            <person name="Mori K."/>
        </authorList>
    </citation>
    <scope>NUCLEOTIDE SEQUENCE [LARGE SCALE GENOMIC DNA]</scope>
    <source>
        <strain evidence="2 3">JCM 12520</strain>
    </source>
</reference>
<keyword evidence="3" id="KW-1185">Reference proteome</keyword>
<feature type="signal peptide" evidence="1">
    <location>
        <begin position="1"/>
        <end position="22"/>
    </location>
</feature>
<comment type="caution">
    <text evidence="2">The sequence shown here is derived from an EMBL/GenBank/DDBJ whole genome shotgun (WGS) entry which is preliminary data.</text>
</comment>
<accession>A0ABV5VT22</accession>